<keyword evidence="3" id="KW-1185">Reference proteome</keyword>
<name>A0A6L6QN76_9BURK</name>
<evidence type="ECO:0000313" key="2">
    <source>
        <dbReference type="EMBL" id="MTW13571.1"/>
    </source>
</evidence>
<dbReference type="AlphaFoldDB" id="A0A6L6QN76"/>
<gene>
    <name evidence="2" type="ORF">GM658_23450</name>
</gene>
<accession>A0A6L6QN76</accession>
<keyword evidence="1" id="KW-0812">Transmembrane</keyword>
<keyword evidence="1" id="KW-1133">Transmembrane helix</keyword>
<organism evidence="2 3">
    <name type="scientific">Massilia eburnea</name>
    <dbReference type="NCBI Taxonomy" id="1776165"/>
    <lineage>
        <taxon>Bacteria</taxon>
        <taxon>Pseudomonadati</taxon>
        <taxon>Pseudomonadota</taxon>
        <taxon>Betaproteobacteria</taxon>
        <taxon>Burkholderiales</taxon>
        <taxon>Oxalobacteraceae</taxon>
        <taxon>Telluria group</taxon>
        <taxon>Massilia</taxon>
    </lineage>
</organism>
<dbReference type="Pfam" id="PF01944">
    <property type="entry name" value="SpoIIM"/>
    <property type="match status" value="1"/>
</dbReference>
<dbReference type="OrthoDB" id="9792847at2"/>
<protein>
    <submittedName>
        <fullName evidence="2">Stage II sporulation protein M</fullName>
    </submittedName>
</protein>
<feature type="transmembrane region" description="Helical" evidence="1">
    <location>
        <begin position="289"/>
        <end position="309"/>
    </location>
</feature>
<dbReference type="InterPro" id="IPR002798">
    <property type="entry name" value="SpoIIM-like"/>
</dbReference>
<dbReference type="EMBL" id="WNKX01000024">
    <property type="protein sequence ID" value="MTW13571.1"/>
    <property type="molecule type" value="Genomic_DNA"/>
</dbReference>
<evidence type="ECO:0000313" key="3">
    <source>
        <dbReference type="Proteomes" id="UP000472320"/>
    </source>
</evidence>
<dbReference type="PANTHER" id="PTHR35337">
    <property type="entry name" value="SLR1478 PROTEIN"/>
    <property type="match status" value="1"/>
</dbReference>
<comment type="caution">
    <text evidence="2">The sequence shown here is derived from an EMBL/GenBank/DDBJ whole genome shotgun (WGS) entry which is preliminary data.</text>
</comment>
<sequence length="319" mass="35067">MKQAQFETTYGPLWSEIDALLAKGAEGREALPEQYRRLCQCLALASQRGYSPQLVSYLHSLVARCHHALYGVAVERPTVLLQWLRLDLPRRVRAEWKLLLLVLLCLLGPAIAIGLLVAHDAHNAYLFSSPEDLARMHQMYSPSAIKTGRGGTEGDVQMFGHYIWNNVSIGFRTFASGIFGGIPALLSVLFNGMQMGVVAAWLSLDPATRINFWSFVVTHSSFELTGLVLSGLSGIRLGLALVKPGRLRRREALQQASIQMYPVVAGAALLTVLAAFFEAFWSASSFPPAVKFSVGAVCWALVFLFFGFAGREKGKHATR</sequence>
<feature type="transmembrane region" description="Helical" evidence="1">
    <location>
        <begin position="263"/>
        <end position="283"/>
    </location>
</feature>
<dbReference type="PANTHER" id="PTHR35337:SF1">
    <property type="entry name" value="SLR1478 PROTEIN"/>
    <property type="match status" value="1"/>
</dbReference>
<proteinExistence type="predicted"/>
<dbReference type="Proteomes" id="UP000472320">
    <property type="component" value="Unassembled WGS sequence"/>
</dbReference>
<evidence type="ECO:0000256" key="1">
    <source>
        <dbReference type="SAM" id="Phobius"/>
    </source>
</evidence>
<reference evidence="2 3" key="1">
    <citation type="submission" date="2019-11" db="EMBL/GenBank/DDBJ databases">
        <title>Type strains purchased from KCTC, JCM and DSMZ.</title>
        <authorList>
            <person name="Lu H."/>
        </authorList>
    </citation>
    <scope>NUCLEOTIDE SEQUENCE [LARGE SCALE GENOMIC DNA]</scope>
    <source>
        <strain evidence="2 3">JCM 31587</strain>
    </source>
</reference>
<keyword evidence="1" id="KW-0472">Membrane</keyword>
<feature type="transmembrane region" description="Helical" evidence="1">
    <location>
        <begin position="98"/>
        <end position="118"/>
    </location>
</feature>
<dbReference type="RefSeq" id="WP_155456488.1">
    <property type="nucleotide sequence ID" value="NZ_WNKX01000024.1"/>
</dbReference>
<feature type="transmembrane region" description="Helical" evidence="1">
    <location>
        <begin position="178"/>
        <end position="204"/>
    </location>
</feature>